<sequence>MRSRVNEISVFNGVQIMSRSIKMPVCGWLFLPAVLLLLIPAALTAEMPGKKGDEPAQKQASPKVITLEEGIADDVTLPFVPAKPRSKTEQKKIDSAAWYMTGRMREARNDFVGAYEAYKLAMEDNPNSLEIYRVLIRLASGLDKTDEAIQYAQKAVELDPGDYELMRKLGLHMAGQGRFEEAVNFLEKASESPAIDKKSGVYVIIKHDQANLYERLGKKEEAAQCWEVVFKALTKPDDYTFEFNTRAQLEAKQGKLFERIGQSFLETDRLKLAVEAFNKAAESQKGRPGILKYHLAQVYYRSKQYQQALDSLQSYFDEQLQSKGRKAYEFLGEILVALNQSDELIPRLEKLAEKDKYNRTLHYYLAEQYGEAGRFDDAEKTYKTSIGESSDIEGLAGLLRLYEKNQKYEQLITTLSEIVQSGEGIRKIQPDLQRMSEDKKLVNALVAEAQKQKKKDPPGVDVFSAFIIAKLAAEAGDNKAAGEFYEYAIDAAGKHAKPQIRGNWTLLILQEYSTLLREEGKYGELSDLLRKAVENPLLAPQRINLMSFLADALERNGETEAALKVNEEARQAAPRFPMLDYQHAWIYYHAHDWDNAIEQIQSFIKKYPQQQDRVYEVKMMLSNSYVQKGDIAKGEKVLEEMLAEDPSSPSINNDLGYLYADQGKNLEKAEKMIRIALKSEPDNMAYLDSMGWVLFKLKKYEEAVGYLEKASKLPGGGDSTILDHLADCYHKLNKNEQAAELWKKALEAARKATPPDTKLIDQIQQKLSQ</sequence>
<evidence type="ECO:0000256" key="1">
    <source>
        <dbReference type="PROSITE-ProRule" id="PRU00339"/>
    </source>
</evidence>
<dbReference type="AlphaFoldDB" id="A0A6I6AAX8"/>
<dbReference type="Pfam" id="PF13432">
    <property type="entry name" value="TPR_16"/>
    <property type="match status" value="2"/>
</dbReference>
<proteinExistence type="predicted"/>
<dbReference type="InterPro" id="IPR011990">
    <property type="entry name" value="TPR-like_helical_dom_sf"/>
</dbReference>
<evidence type="ECO:0000313" key="3">
    <source>
        <dbReference type="Proteomes" id="UP000427281"/>
    </source>
</evidence>
<gene>
    <name evidence="2" type="ORF">F1728_08540</name>
</gene>
<dbReference type="Proteomes" id="UP000427281">
    <property type="component" value="Chromosome"/>
</dbReference>
<dbReference type="InterPro" id="IPR019734">
    <property type="entry name" value="TPR_rpt"/>
</dbReference>
<feature type="repeat" description="TPR" evidence="1">
    <location>
        <begin position="95"/>
        <end position="128"/>
    </location>
</feature>
<dbReference type="PANTHER" id="PTHR12558:SF13">
    <property type="entry name" value="CELL DIVISION CYCLE PROTEIN 27 HOMOLOG"/>
    <property type="match status" value="1"/>
</dbReference>
<dbReference type="EMBL" id="CP043930">
    <property type="protein sequence ID" value="QGQ22722.1"/>
    <property type="molecule type" value="Genomic_DNA"/>
</dbReference>
<dbReference type="Pfam" id="PF13174">
    <property type="entry name" value="TPR_6"/>
    <property type="match status" value="1"/>
</dbReference>
<protein>
    <submittedName>
        <fullName evidence="2">Tetratricopeptide repeat protein</fullName>
    </submittedName>
</protein>
<dbReference type="Gene3D" id="1.25.40.10">
    <property type="entry name" value="Tetratricopeptide repeat domain"/>
    <property type="match status" value="4"/>
</dbReference>
<organism evidence="2 3">
    <name type="scientific">Gimesia benthica</name>
    <dbReference type="NCBI Taxonomy" id="2608982"/>
    <lineage>
        <taxon>Bacteria</taxon>
        <taxon>Pseudomonadati</taxon>
        <taxon>Planctomycetota</taxon>
        <taxon>Planctomycetia</taxon>
        <taxon>Planctomycetales</taxon>
        <taxon>Planctomycetaceae</taxon>
        <taxon>Gimesia</taxon>
    </lineage>
</organism>
<keyword evidence="1" id="KW-0802">TPR repeat</keyword>
<dbReference type="Pfam" id="PF14559">
    <property type="entry name" value="TPR_19"/>
    <property type="match status" value="1"/>
</dbReference>
<dbReference type="KEGG" id="gim:F1728_08540"/>
<reference evidence="2 3" key="1">
    <citation type="submission" date="2019-09" db="EMBL/GenBank/DDBJ databases">
        <title>Gimesia benthica sp. nov., a novel bacterium isolated from deep-sea water of the Northwest Indian Ocean.</title>
        <authorList>
            <person name="Dai X."/>
        </authorList>
    </citation>
    <scope>NUCLEOTIDE SEQUENCE [LARGE SCALE GENOMIC DNA]</scope>
    <source>
        <strain evidence="2 3">E7</strain>
    </source>
</reference>
<accession>A0A6I6AAX8</accession>
<dbReference type="SMART" id="SM00028">
    <property type="entry name" value="TPR"/>
    <property type="match status" value="12"/>
</dbReference>
<keyword evidence="3" id="KW-1185">Reference proteome</keyword>
<dbReference type="PANTHER" id="PTHR12558">
    <property type="entry name" value="CELL DIVISION CYCLE 16,23,27"/>
    <property type="match status" value="1"/>
</dbReference>
<dbReference type="PROSITE" id="PS50005">
    <property type="entry name" value="TPR"/>
    <property type="match status" value="2"/>
</dbReference>
<evidence type="ECO:0000313" key="2">
    <source>
        <dbReference type="EMBL" id="QGQ22722.1"/>
    </source>
</evidence>
<name>A0A6I6AAX8_9PLAN</name>
<dbReference type="SUPFAM" id="SSF48452">
    <property type="entry name" value="TPR-like"/>
    <property type="match status" value="2"/>
</dbReference>
<feature type="repeat" description="TPR" evidence="1">
    <location>
        <begin position="129"/>
        <end position="162"/>
    </location>
</feature>
<dbReference type="Pfam" id="PF13181">
    <property type="entry name" value="TPR_8"/>
    <property type="match status" value="1"/>
</dbReference>